<evidence type="ECO:0000313" key="2">
    <source>
        <dbReference type="Proteomes" id="UP000028012"/>
    </source>
</evidence>
<proteinExistence type="predicted"/>
<dbReference type="EMBL" id="JPHD02000206">
    <property type="protein sequence ID" value="KGE50219.1"/>
    <property type="molecule type" value="Genomic_DNA"/>
</dbReference>
<accession>A0A098PSX7</accession>
<organism evidence="1 2">
    <name type="scientific">Xanthomonas axonopodis pv. vasculorum</name>
    <dbReference type="NCBI Taxonomy" id="325777"/>
    <lineage>
        <taxon>Bacteria</taxon>
        <taxon>Pseudomonadati</taxon>
        <taxon>Pseudomonadota</taxon>
        <taxon>Gammaproteobacteria</taxon>
        <taxon>Lysobacterales</taxon>
        <taxon>Lysobacteraceae</taxon>
        <taxon>Xanthomonas</taxon>
    </lineage>
</organism>
<gene>
    <name evidence="1" type="ORF">GW15_0222470</name>
</gene>
<dbReference type="Proteomes" id="UP000028012">
    <property type="component" value="Unassembled WGS sequence"/>
</dbReference>
<comment type="caution">
    <text evidence="1">The sequence shown here is derived from an EMBL/GenBank/DDBJ whole genome shotgun (WGS) entry which is preliminary data.</text>
</comment>
<protein>
    <submittedName>
        <fullName evidence="1">Uncharacterized protein</fullName>
    </submittedName>
</protein>
<reference evidence="1 2" key="1">
    <citation type="submission" date="2014-09" db="EMBL/GenBank/DDBJ databases">
        <title>A draft genome sequence for Xanthomonas axonopodis pv. vasculorum NCPPB 900.</title>
        <authorList>
            <person name="Harrison J."/>
            <person name="Studholme D.J."/>
        </authorList>
    </citation>
    <scope>NUCLEOTIDE SEQUENCE [LARGE SCALE GENOMIC DNA]</scope>
    <source>
        <strain evidence="1 2">NCPPB 900</strain>
    </source>
</reference>
<dbReference type="HOGENOM" id="CLU_192769_0_0_6"/>
<evidence type="ECO:0000313" key="1">
    <source>
        <dbReference type="EMBL" id="KGE50219.1"/>
    </source>
</evidence>
<sequence length="59" mass="6307">MRAANKALAKGDNAALIDMGFSPEHIGELQKNGGFRPSSIGNNTRMITYLRSIGGLHAH</sequence>
<name>A0A098PSX7_9XANT</name>
<dbReference type="AlphaFoldDB" id="A0A098PSX7"/>